<dbReference type="Gene3D" id="2.115.10.20">
    <property type="entry name" value="Glycosyl hydrolase domain, family 43"/>
    <property type="match status" value="1"/>
</dbReference>
<proteinExistence type="predicted"/>
<organism evidence="3">
    <name type="scientific">marine sediment metagenome</name>
    <dbReference type="NCBI Taxonomy" id="412755"/>
    <lineage>
        <taxon>unclassified sequences</taxon>
        <taxon>metagenomes</taxon>
        <taxon>ecological metagenomes</taxon>
    </lineage>
</organism>
<dbReference type="AlphaFoldDB" id="A0A0F9JH94"/>
<name>A0A0F9JH94_9ZZZZ</name>
<dbReference type="EMBL" id="LAZR01010025">
    <property type="protein sequence ID" value="KKM69224.1"/>
    <property type="molecule type" value="Genomic_DNA"/>
</dbReference>
<accession>A0A0F9JH94</accession>
<evidence type="ECO:0000313" key="3">
    <source>
        <dbReference type="EMBL" id="KKM69224.1"/>
    </source>
</evidence>
<keyword evidence="1" id="KW-0328">Glycosyltransferase</keyword>
<dbReference type="InterPro" id="IPR007184">
    <property type="entry name" value="Mannoside_phosphorylase"/>
</dbReference>
<evidence type="ECO:0000256" key="2">
    <source>
        <dbReference type="ARBA" id="ARBA00022679"/>
    </source>
</evidence>
<dbReference type="PANTHER" id="PTHR34106">
    <property type="entry name" value="GLYCOSIDASE"/>
    <property type="match status" value="1"/>
</dbReference>
<evidence type="ECO:0008006" key="4">
    <source>
        <dbReference type="Google" id="ProtNLM"/>
    </source>
</evidence>
<evidence type="ECO:0000256" key="1">
    <source>
        <dbReference type="ARBA" id="ARBA00022676"/>
    </source>
</evidence>
<dbReference type="GO" id="GO:0016757">
    <property type="term" value="F:glycosyltransferase activity"/>
    <property type="evidence" value="ECO:0007669"/>
    <property type="project" value="UniProtKB-KW"/>
</dbReference>
<sequence length="193" mass="21329">SLAKTEDFKSVEKLGIISQPDTKAGALFSKKINGKYARLERPNTGGSIWISYSKDLLSWGESEVVLSPRDGYWDSGHIGCAAPPIEIEHGWLVFYYGVKKTSGGTLTRIGTVMLDKENPASEIICRSNVPVLSPREPYERIGDINNQIFSCGAILEDNNSIKLYYGAPDNCLCLGTTNLKEISETCKESKRKF</sequence>
<dbReference type="PANTHER" id="PTHR34106:SF5">
    <property type="entry name" value="GLYCOSIDASE"/>
    <property type="match status" value="1"/>
</dbReference>
<protein>
    <recommendedName>
        <fullName evidence="4">Glycosidase</fullName>
    </recommendedName>
</protein>
<reference evidence="3" key="1">
    <citation type="journal article" date="2015" name="Nature">
        <title>Complex archaea that bridge the gap between prokaryotes and eukaryotes.</title>
        <authorList>
            <person name="Spang A."/>
            <person name="Saw J.H."/>
            <person name="Jorgensen S.L."/>
            <person name="Zaremba-Niedzwiedzka K."/>
            <person name="Martijn J."/>
            <person name="Lind A.E."/>
            <person name="van Eijk R."/>
            <person name="Schleper C."/>
            <person name="Guy L."/>
            <person name="Ettema T.J."/>
        </authorList>
    </citation>
    <scope>NUCLEOTIDE SEQUENCE</scope>
</reference>
<dbReference type="InterPro" id="IPR023296">
    <property type="entry name" value="Glyco_hydro_beta-prop_sf"/>
</dbReference>
<comment type="caution">
    <text evidence="3">The sequence shown here is derived from an EMBL/GenBank/DDBJ whole genome shotgun (WGS) entry which is preliminary data.</text>
</comment>
<keyword evidence="2" id="KW-0808">Transferase</keyword>
<gene>
    <name evidence="3" type="ORF">LCGC14_1452970</name>
</gene>
<dbReference type="SUPFAM" id="SSF75005">
    <property type="entry name" value="Arabinanase/levansucrase/invertase"/>
    <property type="match status" value="1"/>
</dbReference>
<feature type="non-terminal residue" evidence="3">
    <location>
        <position position="1"/>
    </location>
</feature>
<dbReference type="Pfam" id="PF04041">
    <property type="entry name" value="Glyco_hydro_130"/>
    <property type="match status" value="1"/>
</dbReference>